<dbReference type="OrthoDB" id="2402896at2759"/>
<evidence type="ECO:0000256" key="2">
    <source>
        <dbReference type="ARBA" id="ARBA00022771"/>
    </source>
</evidence>
<dbReference type="EMBL" id="KQ129135">
    <property type="protein sequence ID" value="KMS64535.1"/>
    <property type="molecule type" value="Genomic_DNA"/>
</dbReference>
<evidence type="ECO:0000256" key="1">
    <source>
        <dbReference type="ARBA" id="ARBA00022723"/>
    </source>
</evidence>
<evidence type="ECO:0000256" key="4">
    <source>
        <dbReference type="PROSITE-ProRule" id="PRU00325"/>
    </source>
</evidence>
<dbReference type="PANTHER" id="PTHR47718">
    <property type="entry name" value="OS01G0519700 PROTEIN"/>
    <property type="match status" value="1"/>
</dbReference>
<sequence length="293" mass="33170">WADIGILEHARVIYTTAMYLQFEDNFVNGVPCVAKVVNMHPPLYDYHVKHPKKDFLMHTVTYDESTCSIQCTCKYFDEVGLLCKHCLRVLHLNNVTTIPKRYIVKRWTKDAMCTKVDDHVVEESGVVPSSVWRLNTLRNFNKLIIMSQNDMSARNIMEAAFTECQKRVELLVGSSENAKQTPENDGTQSLDDIYEDGNLLETGNIGDGGVDEANEDGPNGSEIEMDDIGGENDNELNIKDPIKKRKKGVRNIRLKSTQEKICNKLKGQKLKSWKKRTGTGIGKMKSKAQKSVK</sequence>
<feature type="non-terminal residue" evidence="7">
    <location>
        <position position="293"/>
    </location>
</feature>
<evidence type="ECO:0000256" key="3">
    <source>
        <dbReference type="ARBA" id="ARBA00022833"/>
    </source>
</evidence>
<dbReference type="PROSITE" id="PS50966">
    <property type="entry name" value="ZF_SWIM"/>
    <property type="match status" value="1"/>
</dbReference>
<evidence type="ECO:0000313" key="7">
    <source>
        <dbReference type="EMBL" id="KMS64535.1"/>
    </source>
</evidence>
<feature type="domain" description="SWIM-type" evidence="6">
    <location>
        <begin position="58"/>
        <end position="94"/>
    </location>
</feature>
<dbReference type="Gramene" id="KMS64535">
    <property type="protein sequence ID" value="KMS64535"/>
    <property type="gene ID" value="BVRB_019290"/>
</dbReference>
<dbReference type="Proteomes" id="UP000035740">
    <property type="component" value="Unassembled WGS sequence"/>
</dbReference>
<keyword evidence="2 4" id="KW-0863">Zinc-finger</keyword>
<dbReference type="AlphaFoldDB" id="A0A0J8BFD2"/>
<accession>A0A0J8BFD2</accession>
<dbReference type="Pfam" id="PF04434">
    <property type="entry name" value="SWIM"/>
    <property type="match status" value="1"/>
</dbReference>
<keyword evidence="3" id="KW-0862">Zinc</keyword>
<dbReference type="GO" id="GO:0008270">
    <property type="term" value="F:zinc ion binding"/>
    <property type="evidence" value="ECO:0007669"/>
    <property type="project" value="UniProtKB-KW"/>
</dbReference>
<evidence type="ECO:0000313" key="8">
    <source>
        <dbReference type="Proteomes" id="UP000035740"/>
    </source>
</evidence>
<protein>
    <recommendedName>
        <fullName evidence="6">SWIM-type domain-containing protein</fullName>
    </recommendedName>
</protein>
<keyword evidence="1" id="KW-0479">Metal-binding</keyword>
<dbReference type="InterPro" id="IPR006564">
    <property type="entry name" value="Znf_PMZ"/>
</dbReference>
<name>A0A0J8BFD2_BETVV</name>
<reference evidence="7 8" key="1">
    <citation type="journal article" date="2014" name="Nature">
        <title>The genome of the recently domesticated crop plant sugar beet (Beta vulgaris).</title>
        <authorList>
            <person name="Dohm J.C."/>
            <person name="Minoche A.E."/>
            <person name="Holtgrawe D."/>
            <person name="Capella-Gutierrez S."/>
            <person name="Zakrzewski F."/>
            <person name="Tafer H."/>
            <person name="Rupp O."/>
            <person name="Sorensen T.R."/>
            <person name="Stracke R."/>
            <person name="Reinhardt R."/>
            <person name="Goesmann A."/>
            <person name="Kraft T."/>
            <person name="Schulz B."/>
            <person name="Stadler P.F."/>
            <person name="Schmidt T."/>
            <person name="Gabaldon T."/>
            <person name="Lehrach H."/>
            <person name="Weisshaar B."/>
            <person name="Himmelbauer H."/>
        </authorList>
    </citation>
    <scope>NUCLEOTIDE SEQUENCE [LARGE SCALE GENOMIC DNA]</scope>
    <source>
        <tissue evidence="7">Taproot</tissue>
    </source>
</reference>
<dbReference type="SMART" id="SM00575">
    <property type="entry name" value="ZnF_PMZ"/>
    <property type="match status" value="1"/>
</dbReference>
<keyword evidence="8" id="KW-1185">Reference proteome</keyword>
<gene>
    <name evidence="7" type="ORF">BVRB_019290</name>
</gene>
<proteinExistence type="predicted"/>
<evidence type="ECO:0000259" key="6">
    <source>
        <dbReference type="PROSITE" id="PS50966"/>
    </source>
</evidence>
<evidence type="ECO:0000256" key="5">
    <source>
        <dbReference type="SAM" id="MobiDB-lite"/>
    </source>
</evidence>
<feature type="compositionally biased region" description="Basic residues" evidence="5">
    <location>
        <begin position="284"/>
        <end position="293"/>
    </location>
</feature>
<dbReference type="PANTHER" id="PTHR47718:SF17">
    <property type="entry name" value="PROTEIN FAR1-RELATED SEQUENCE 5-LIKE"/>
    <property type="match status" value="1"/>
</dbReference>
<feature type="non-terminal residue" evidence="7">
    <location>
        <position position="1"/>
    </location>
</feature>
<organism evidence="7 8">
    <name type="scientific">Beta vulgaris subsp. vulgaris</name>
    <name type="common">Beet</name>
    <dbReference type="NCBI Taxonomy" id="3555"/>
    <lineage>
        <taxon>Eukaryota</taxon>
        <taxon>Viridiplantae</taxon>
        <taxon>Streptophyta</taxon>
        <taxon>Embryophyta</taxon>
        <taxon>Tracheophyta</taxon>
        <taxon>Spermatophyta</taxon>
        <taxon>Magnoliopsida</taxon>
        <taxon>eudicotyledons</taxon>
        <taxon>Gunneridae</taxon>
        <taxon>Pentapetalae</taxon>
        <taxon>Caryophyllales</taxon>
        <taxon>Chenopodiaceae</taxon>
        <taxon>Betoideae</taxon>
        <taxon>Beta</taxon>
    </lineage>
</organism>
<dbReference type="InterPro" id="IPR007527">
    <property type="entry name" value="Znf_SWIM"/>
</dbReference>
<feature type="region of interest" description="Disordered" evidence="5">
    <location>
        <begin position="273"/>
        <end position="293"/>
    </location>
</feature>